<gene>
    <name evidence="1" type="ORF">DSO57_1000015</name>
</gene>
<evidence type="ECO:0000313" key="1">
    <source>
        <dbReference type="EMBL" id="KAJ9063422.1"/>
    </source>
</evidence>
<comment type="caution">
    <text evidence="1">The sequence shown here is derived from an EMBL/GenBank/DDBJ whole genome shotgun (WGS) entry which is preliminary data.</text>
</comment>
<sequence length="117" mass="12533">MVPENPPPEVALTSIPAYIGETPPPFDSPLHPVPALGCAPWLLSGMLPMRVNVISFKCPHLVPVDTCSNGHSSDTLVGVLHQYSGGHFLPSLHYVQLQIMIGCLPMVSSLKNILIVS</sequence>
<dbReference type="Proteomes" id="UP001165960">
    <property type="component" value="Unassembled WGS sequence"/>
</dbReference>
<dbReference type="EMBL" id="QTSX02004971">
    <property type="protein sequence ID" value="KAJ9063422.1"/>
    <property type="molecule type" value="Genomic_DNA"/>
</dbReference>
<accession>A0ACC2SMS6</accession>
<evidence type="ECO:0000313" key="2">
    <source>
        <dbReference type="Proteomes" id="UP001165960"/>
    </source>
</evidence>
<proteinExistence type="predicted"/>
<protein>
    <submittedName>
        <fullName evidence="1">Uncharacterized protein</fullName>
    </submittedName>
</protein>
<keyword evidence="2" id="KW-1185">Reference proteome</keyword>
<name>A0ACC2SMS6_9FUNG</name>
<reference evidence="1" key="1">
    <citation type="submission" date="2022-04" db="EMBL/GenBank/DDBJ databases">
        <title>Genome of the entomopathogenic fungus Entomophthora muscae.</title>
        <authorList>
            <person name="Elya C."/>
            <person name="Lovett B.R."/>
            <person name="Lee E."/>
            <person name="Macias A.M."/>
            <person name="Hajek A.E."/>
            <person name="De Bivort B.L."/>
            <person name="Kasson M.T."/>
            <person name="De Fine Licht H.H."/>
            <person name="Stajich J.E."/>
        </authorList>
    </citation>
    <scope>NUCLEOTIDE SEQUENCE</scope>
    <source>
        <strain evidence="1">Berkeley</strain>
    </source>
</reference>
<organism evidence="1 2">
    <name type="scientific">Entomophthora muscae</name>
    <dbReference type="NCBI Taxonomy" id="34485"/>
    <lineage>
        <taxon>Eukaryota</taxon>
        <taxon>Fungi</taxon>
        <taxon>Fungi incertae sedis</taxon>
        <taxon>Zoopagomycota</taxon>
        <taxon>Entomophthoromycotina</taxon>
        <taxon>Entomophthoromycetes</taxon>
        <taxon>Entomophthorales</taxon>
        <taxon>Entomophthoraceae</taxon>
        <taxon>Entomophthora</taxon>
    </lineage>
</organism>